<proteinExistence type="inferred from homology"/>
<dbReference type="Proteomes" id="UP001150062">
    <property type="component" value="Unassembled WGS sequence"/>
</dbReference>
<protein>
    <recommendedName>
        <fullName evidence="2">Chitinase domain-containing protein 1</fullName>
    </recommendedName>
</protein>
<dbReference type="InterPro" id="IPR029070">
    <property type="entry name" value="Chitinase_insertion_sf"/>
</dbReference>
<evidence type="ECO:0000313" key="6">
    <source>
        <dbReference type="Proteomes" id="UP001150062"/>
    </source>
</evidence>
<evidence type="ECO:0000256" key="3">
    <source>
        <dbReference type="SAM" id="SignalP"/>
    </source>
</evidence>
<gene>
    <name evidence="5" type="ORF">M0813_28780</name>
</gene>
<organism evidence="5 6">
    <name type="scientific">Anaeramoeba flamelloides</name>
    <dbReference type="NCBI Taxonomy" id="1746091"/>
    <lineage>
        <taxon>Eukaryota</taxon>
        <taxon>Metamonada</taxon>
        <taxon>Anaeramoebidae</taxon>
        <taxon>Anaeramoeba</taxon>
    </lineage>
</organism>
<evidence type="ECO:0000259" key="4">
    <source>
        <dbReference type="PROSITE" id="PS51910"/>
    </source>
</evidence>
<feature type="domain" description="GH18" evidence="4">
    <location>
        <begin position="26"/>
        <end position="353"/>
    </location>
</feature>
<dbReference type="Gene3D" id="3.20.20.80">
    <property type="entry name" value="Glycosidases"/>
    <property type="match status" value="1"/>
</dbReference>
<dbReference type="PANTHER" id="PTHR46066:SF2">
    <property type="entry name" value="CHITINASE DOMAIN-CONTAINING PROTEIN 1"/>
    <property type="match status" value="1"/>
</dbReference>
<dbReference type="PANTHER" id="PTHR46066">
    <property type="entry name" value="CHITINASE DOMAIN-CONTAINING PROTEIN 1 FAMILY MEMBER"/>
    <property type="match status" value="1"/>
</dbReference>
<dbReference type="InterPro" id="IPR001223">
    <property type="entry name" value="Glyco_hydro18_cat"/>
</dbReference>
<dbReference type="Gene3D" id="3.10.50.10">
    <property type="match status" value="1"/>
</dbReference>
<accession>A0ABQ8XQB8</accession>
<dbReference type="InterPro" id="IPR017853">
    <property type="entry name" value="GH"/>
</dbReference>
<evidence type="ECO:0000256" key="2">
    <source>
        <dbReference type="ARBA" id="ARBA00040976"/>
    </source>
</evidence>
<dbReference type="SMART" id="SM00636">
    <property type="entry name" value="Glyco_18"/>
    <property type="match status" value="1"/>
</dbReference>
<feature type="signal peptide" evidence="3">
    <location>
        <begin position="1"/>
        <end position="23"/>
    </location>
</feature>
<feature type="chain" id="PRO_5046653630" description="Chitinase domain-containing protein 1" evidence="3">
    <location>
        <begin position="24"/>
        <end position="458"/>
    </location>
</feature>
<dbReference type="EMBL" id="JAOAOG010000266">
    <property type="protein sequence ID" value="KAJ6234803.1"/>
    <property type="molecule type" value="Genomic_DNA"/>
</dbReference>
<evidence type="ECO:0000256" key="1">
    <source>
        <dbReference type="ARBA" id="ARBA00009336"/>
    </source>
</evidence>
<dbReference type="InterPro" id="IPR011583">
    <property type="entry name" value="Chitinase_II/V-like_cat"/>
</dbReference>
<sequence length="458" mass="53236">MIGFWNLLLLINAVLFLNYCVSCSDFERLIYVTGNERSLNSVAENYQKIDIASPQCYTTNKYGELSGGVDPILQKLSDEGKIKLLPLVMNKGFDDEILTVLLRNQTAQDLLLGSLVKEAKKHNFIGWQYDFEHLLITNRDVYTQFVAKSNLRFKQEKLNFSICVCPRSKDYTGSDPYLKFMWEEWNGGYDFLQLSKHVDFLAYMTYSEHTGATVSGPIASINWVQACVNFALSLGVPASKLSLGIPFYHGYWKTVFDKNKGIHVNGSSPSYLEILKILKDNNASLEWDTNYKVNKASFMIDYKSHHVFVEDKDSLVVKLLVLKDNNLRGICCWVAGQEDPAVWDVLSLNAKNHQTFPTTHHTNFPRYTNRDLRETIQTKKTLTKKYKKKQYFLCLTWIMLFQKQFEETISSYSWWEIYFKEKQQEPNKKQEKHSTPFLWINLVDELLEQNKEPNIQKS</sequence>
<keyword evidence="6" id="KW-1185">Reference proteome</keyword>
<comment type="similarity">
    <text evidence="1">Belongs to the glycosyl hydrolase 18 family.</text>
</comment>
<dbReference type="Pfam" id="PF00704">
    <property type="entry name" value="Glyco_hydro_18"/>
    <property type="match status" value="1"/>
</dbReference>
<reference evidence="5" key="1">
    <citation type="submission" date="2022-08" db="EMBL/GenBank/DDBJ databases">
        <title>Novel sulfate-reducing endosymbionts in the free-living metamonad Anaeramoeba.</title>
        <authorList>
            <person name="Jerlstrom-Hultqvist J."/>
            <person name="Cepicka I."/>
            <person name="Gallot-Lavallee L."/>
            <person name="Salas-Leiva D."/>
            <person name="Curtis B.A."/>
            <person name="Zahonova K."/>
            <person name="Pipaliya S."/>
            <person name="Dacks J."/>
            <person name="Roger A.J."/>
        </authorList>
    </citation>
    <scope>NUCLEOTIDE SEQUENCE</scope>
    <source>
        <strain evidence="5">Schooner1</strain>
    </source>
</reference>
<comment type="caution">
    <text evidence="5">The sequence shown here is derived from an EMBL/GenBank/DDBJ whole genome shotgun (WGS) entry which is preliminary data.</text>
</comment>
<name>A0ABQ8XQB8_9EUKA</name>
<evidence type="ECO:0000313" key="5">
    <source>
        <dbReference type="EMBL" id="KAJ6234803.1"/>
    </source>
</evidence>
<dbReference type="PROSITE" id="PS51910">
    <property type="entry name" value="GH18_2"/>
    <property type="match status" value="1"/>
</dbReference>
<keyword evidence="3" id="KW-0732">Signal</keyword>
<dbReference type="SUPFAM" id="SSF51445">
    <property type="entry name" value="(Trans)glycosidases"/>
    <property type="match status" value="1"/>
</dbReference>